<reference evidence="2 3" key="1">
    <citation type="submission" date="2019-04" db="EMBL/GenBank/DDBJ databases">
        <authorList>
            <person name="Hwang J.C."/>
        </authorList>
    </citation>
    <scope>NUCLEOTIDE SEQUENCE [LARGE SCALE GENOMIC DNA]</scope>
    <source>
        <strain evidence="2 3">IMCC35001</strain>
    </source>
</reference>
<accession>A0A4U1B7J8</accession>
<keyword evidence="3" id="KW-1185">Reference proteome</keyword>
<organism evidence="2 3">
    <name type="scientific">Ferrimonas sediminicola</name>
    <dbReference type="NCBI Taxonomy" id="2569538"/>
    <lineage>
        <taxon>Bacteria</taxon>
        <taxon>Pseudomonadati</taxon>
        <taxon>Pseudomonadota</taxon>
        <taxon>Gammaproteobacteria</taxon>
        <taxon>Alteromonadales</taxon>
        <taxon>Ferrimonadaceae</taxon>
        <taxon>Ferrimonas</taxon>
    </lineage>
</organism>
<gene>
    <name evidence="2" type="ORF">FCL40_17830</name>
</gene>
<dbReference type="RefSeq" id="WP_136854625.1">
    <property type="nucleotide sequence ID" value="NZ_SWCI01000021.1"/>
</dbReference>
<feature type="region of interest" description="Disordered" evidence="1">
    <location>
        <begin position="25"/>
        <end position="46"/>
    </location>
</feature>
<protein>
    <submittedName>
        <fullName evidence="2">Uncharacterized protein</fullName>
    </submittedName>
</protein>
<evidence type="ECO:0000313" key="3">
    <source>
        <dbReference type="Proteomes" id="UP000305674"/>
    </source>
</evidence>
<dbReference type="OrthoDB" id="10005895at2"/>
<sequence>MRRKALLPVVLVLLVLGWIQARHEGQNTVEKSNHSEGSHLSSAEHDRALQSFPFRAEITAENTSSSDELHPRKNEAVPAKI</sequence>
<dbReference type="Proteomes" id="UP000305674">
    <property type="component" value="Unassembled WGS sequence"/>
</dbReference>
<evidence type="ECO:0000313" key="2">
    <source>
        <dbReference type="EMBL" id="TKB46455.1"/>
    </source>
</evidence>
<feature type="region of interest" description="Disordered" evidence="1">
    <location>
        <begin position="60"/>
        <end position="81"/>
    </location>
</feature>
<proteinExistence type="predicted"/>
<comment type="caution">
    <text evidence="2">The sequence shown here is derived from an EMBL/GenBank/DDBJ whole genome shotgun (WGS) entry which is preliminary data.</text>
</comment>
<dbReference type="AlphaFoldDB" id="A0A4U1B7J8"/>
<name>A0A4U1B7J8_9GAMM</name>
<evidence type="ECO:0000256" key="1">
    <source>
        <dbReference type="SAM" id="MobiDB-lite"/>
    </source>
</evidence>
<dbReference type="EMBL" id="SWCI01000021">
    <property type="protein sequence ID" value="TKB46455.1"/>
    <property type="molecule type" value="Genomic_DNA"/>
</dbReference>